<dbReference type="AlphaFoldDB" id="A0A846TLK9"/>
<protein>
    <recommendedName>
        <fullName evidence="3">Lipoprotein</fullName>
    </recommendedName>
</protein>
<comment type="caution">
    <text evidence="1">The sequence shown here is derived from an EMBL/GenBank/DDBJ whole genome shotgun (WGS) entry which is preliminary data.</text>
</comment>
<evidence type="ECO:0000313" key="2">
    <source>
        <dbReference type="Proteomes" id="UP000587942"/>
    </source>
</evidence>
<dbReference type="EMBL" id="JAAVUM010000018">
    <property type="protein sequence ID" value="NKE07669.1"/>
    <property type="molecule type" value="Genomic_DNA"/>
</dbReference>
<evidence type="ECO:0000313" key="1">
    <source>
        <dbReference type="EMBL" id="NKE07669.1"/>
    </source>
</evidence>
<organism evidence="1 2">
    <name type="scientific">Mesobacillus selenatarsenatis</name>
    <dbReference type="NCBI Taxonomy" id="388741"/>
    <lineage>
        <taxon>Bacteria</taxon>
        <taxon>Bacillati</taxon>
        <taxon>Bacillota</taxon>
        <taxon>Bacilli</taxon>
        <taxon>Bacillales</taxon>
        <taxon>Bacillaceae</taxon>
        <taxon>Mesobacillus</taxon>
    </lineage>
</organism>
<evidence type="ECO:0008006" key="3">
    <source>
        <dbReference type="Google" id="ProtNLM"/>
    </source>
</evidence>
<proteinExistence type="predicted"/>
<name>A0A846TLK9_9BACI</name>
<dbReference type="RefSeq" id="WP_167834052.1">
    <property type="nucleotide sequence ID" value="NZ_JAAVUM010000018.1"/>
</dbReference>
<accession>A0A846TLK9</accession>
<dbReference type="PROSITE" id="PS51257">
    <property type="entry name" value="PROKAR_LIPOPROTEIN"/>
    <property type="match status" value="1"/>
</dbReference>
<reference evidence="1 2" key="1">
    <citation type="submission" date="2020-03" db="EMBL/GenBank/DDBJ databases">
        <authorList>
            <person name="Sun Q."/>
        </authorList>
    </citation>
    <scope>NUCLEOTIDE SEQUENCE [LARGE SCALE GENOMIC DNA]</scope>
    <source>
        <strain evidence="1 2">KACC 21451</strain>
    </source>
</reference>
<gene>
    <name evidence="1" type="ORF">GWK17_19665</name>
</gene>
<dbReference type="Proteomes" id="UP000587942">
    <property type="component" value="Unassembled WGS sequence"/>
</dbReference>
<sequence length="123" mass="14148">MARIKNISILFIVMGTFLIGCSNVSNVEPASGRTLFSAEKDKYALLVVDEKSADYYRKLLDKHKILNVKVINGRTSLEDTNEEYKFLELKKSPAFVVFDTKDIVYKTYSEKELIEFLRENSPN</sequence>